<sequence length="245" mass="27063">MYSLPTLLPVVDATRRKKGHFAFSPTFFFFLQGGYIDAYMGVFTLVSASGDPVVVPRDPAIICQSTWLQAALDIGEDEGVVPVACTRTLECLVAYMKNHATYLENDEQEIELPISCTCNTSAAGLGYDVHEMLAPSDVAFLDSCVGLGKPWPLEMQELLLELWVAADFVGHSRLRNTCAVYFACRLMSATESDILGWFEGGMERARSVTSAGLPDDNGGDRLLLLSDQDRLHILREMRNVLDIEE</sequence>
<dbReference type="AlphaFoldDB" id="A0A061JBS2"/>
<evidence type="ECO:0000313" key="1">
    <source>
        <dbReference type="EMBL" id="ESL10712.1"/>
    </source>
</evidence>
<accession>A0A061JBS2</accession>
<dbReference type="Proteomes" id="UP000031737">
    <property type="component" value="Unassembled WGS sequence"/>
</dbReference>
<protein>
    <submittedName>
        <fullName evidence="1">Uncharacterized protein</fullName>
    </submittedName>
</protein>
<dbReference type="VEuPathDB" id="TriTrypDB:TRSC58_01550"/>
<dbReference type="OrthoDB" id="248293at2759"/>
<keyword evidence="2" id="KW-1185">Reference proteome</keyword>
<reference evidence="1 2" key="1">
    <citation type="submission" date="2013-07" db="EMBL/GenBank/DDBJ databases">
        <authorList>
            <person name="Stoco P.H."/>
            <person name="Wagner G."/>
            <person name="Gerber A."/>
            <person name="Zaha A."/>
            <person name="Thompson C."/>
            <person name="Bartholomeu D.C."/>
            <person name="Luckemeyer D.D."/>
            <person name="Bahia D."/>
            <person name="Loreto E."/>
            <person name="Prestes E.B."/>
            <person name="Lima F.M."/>
            <person name="Rodrigues-Luiz G."/>
            <person name="Vallejo G.A."/>
            <person name="Filho J.F."/>
            <person name="Monteiro K.M."/>
            <person name="Tyler K.M."/>
            <person name="de Almeida L.G."/>
            <person name="Ortiz M.F."/>
            <person name="Siervo M.A."/>
            <person name="de Moraes M.H."/>
            <person name="Cunha O.L."/>
            <person name="Mendonca-Neto R."/>
            <person name="Silva R."/>
            <person name="Teixeira S.M."/>
            <person name="Murta S.M."/>
            <person name="Sincero T.C."/>
            <person name="Mendes T.A."/>
            <person name="Urmenyi T.P."/>
            <person name="Silva V.G."/>
            <person name="da Rocha W.D."/>
            <person name="Andersson B."/>
            <person name="Romanha A.J."/>
            <person name="Steindel M."/>
            <person name="de Vasconcelos A.T."/>
            <person name="Grisard E.C."/>
        </authorList>
    </citation>
    <scope>NUCLEOTIDE SEQUENCE [LARGE SCALE GENOMIC DNA]</scope>
    <source>
        <strain evidence="1 2">SC58</strain>
    </source>
</reference>
<dbReference type="EMBL" id="AUPL01001550">
    <property type="protein sequence ID" value="ESL10712.1"/>
    <property type="molecule type" value="Genomic_DNA"/>
</dbReference>
<evidence type="ECO:0000313" key="2">
    <source>
        <dbReference type="Proteomes" id="UP000031737"/>
    </source>
</evidence>
<gene>
    <name evidence="1" type="ORF">TRSC58_01550</name>
</gene>
<name>A0A061JBS2_TRYRA</name>
<organism evidence="1 2">
    <name type="scientific">Trypanosoma rangeli SC58</name>
    <dbReference type="NCBI Taxonomy" id="429131"/>
    <lineage>
        <taxon>Eukaryota</taxon>
        <taxon>Discoba</taxon>
        <taxon>Euglenozoa</taxon>
        <taxon>Kinetoplastea</taxon>
        <taxon>Metakinetoplastina</taxon>
        <taxon>Trypanosomatida</taxon>
        <taxon>Trypanosomatidae</taxon>
        <taxon>Trypanosoma</taxon>
        <taxon>Herpetosoma</taxon>
    </lineage>
</organism>
<comment type="caution">
    <text evidence="1">The sequence shown here is derived from an EMBL/GenBank/DDBJ whole genome shotgun (WGS) entry which is preliminary data.</text>
</comment>
<proteinExistence type="predicted"/>